<comment type="caution">
    <text evidence="4">The sequence shown here is derived from an EMBL/GenBank/DDBJ whole genome shotgun (WGS) entry which is preliminary data.</text>
</comment>
<dbReference type="EMBL" id="JBHUII010000001">
    <property type="protein sequence ID" value="MFD2204614.1"/>
    <property type="molecule type" value="Genomic_DNA"/>
</dbReference>
<dbReference type="PROSITE" id="PS52050">
    <property type="entry name" value="WYL"/>
    <property type="match status" value="1"/>
</dbReference>
<dbReference type="InterPro" id="IPR051534">
    <property type="entry name" value="CBASS_pafABC_assoc_protein"/>
</dbReference>
<dbReference type="InterPro" id="IPR013196">
    <property type="entry name" value="HTH_11"/>
</dbReference>
<organism evidence="4 5">
    <name type="scientific">Kiloniella antarctica</name>
    <dbReference type="NCBI Taxonomy" id="1550907"/>
    <lineage>
        <taxon>Bacteria</taxon>
        <taxon>Pseudomonadati</taxon>
        <taxon>Pseudomonadota</taxon>
        <taxon>Alphaproteobacteria</taxon>
        <taxon>Rhodospirillales</taxon>
        <taxon>Kiloniellaceae</taxon>
        <taxon>Kiloniella</taxon>
    </lineage>
</organism>
<keyword evidence="2" id="KW-0804">Transcription</keyword>
<dbReference type="InterPro" id="IPR036388">
    <property type="entry name" value="WH-like_DNA-bd_sf"/>
</dbReference>
<dbReference type="Gene3D" id="1.10.10.10">
    <property type="entry name" value="Winged helix-like DNA-binding domain superfamily/Winged helix DNA-binding domain"/>
    <property type="match status" value="1"/>
</dbReference>
<keyword evidence="5" id="KW-1185">Reference proteome</keyword>
<sequence length="229" mass="26231">MRRGDRLFRLVQILRRGKLITAAQLAEELEISTRTVYRDIKDLIGSGVPVEGEAGVGYLLYEGYDLPPLMFDPEELEALAFGMTMVQAWADPKLAHAATDVLQKIESVLPDPLRPRLAKPSLVAYGDALPEPIVIDVGDLRFAIRSQNKVMIKYRDGKGDKSQRTLWPLGLQLYRAIWMLGAWCELRQGFRVFRLDRIEQMFVLEDEFPKERGKTHDDFLRHLECESSE</sequence>
<dbReference type="PROSITE" id="PS51000">
    <property type="entry name" value="HTH_DEOR_2"/>
    <property type="match status" value="1"/>
</dbReference>
<dbReference type="Pfam" id="PF08279">
    <property type="entry name" value="HTH_11"/>
    <property type="match status" value="1"/>
</dbReference>
<keyword evidence="1" id="KW-0805">Transcription regulation</keyword>
<dbReference type="InterPro" id="IPR001034">
    <property type="entry name" value="DeoR_HTH"/>
</dbReference>
<dbReference type="InterPro" id="IPR036390">
    <property type="entry name" value="WH_DNA-bd_sf"/>
</dbReference>
<feature type="domain" description="HTH deoR-type" evidence="3">
    <location>
        <begin position="3"/>
        <end position="58"/>
    </location>
</feature>
<dbReference type="SUPFAM" id="SSF46785">
    <property type="entry name" value="Winged helix' DNA-binding domain"/>
    <property type="match status" value="1"/>
</dbReference>
<evidence type="ECO:0000259" key="3">
    <source>
        <dbReference type="PROSITE" id="PS51000"/>
    </source>
</evidence>
<dbReference type="Pfam" id="PF13280">
    <property type="entry name" value="WYL"/>
    <property type="match status" value="1"/>
</dbReference>
<reference evidence="5" key="1">
    <citation type="journal article" date="2019" name="Int. J. Syst. Evol. Microbiol.">
        <title>The Global Catalogue of Microorganisms (GCM) 10K type strain sequencing project: providing services to taxonomists for standard genome sequencing and annotation.</title>
        <authorList>
            <consortium name="The Broad Institute Genomics Platform"/>
            <consortium name="The Broad Institute Genome Sequencing Center for Infectious Disease"/>
            <person name="Wu L."/>
            <person name="Ma J."/>
        </authorList>
    </citation>
    <scope>NUCLEOTIDE SEQUENCE [LARGE SCALE GENOMIC DNA]</scope>
    <source>
        <strain evidence="5">CGMCC 4.7192</strain>
    </source>
</reference>
<dbReference type="PANTHER" id="PTHR34580:SF3">
    <property type="entry name" value="PROTEIN PAFB"/>
    <property type="match status" value="1"/>
</dbReference>
<dbReference type="PANTHER" id="PTHR34580">
    <property type="match status" value="1"/>
</dbReference>
<accession>A0ABW5BID7</accession>
<evidence type="ECO:0000313" key="5">
    <source>
        <dbReference type="Proteomes" id="UP001597294"/>
    </source>
</evidence>
<evidence type="ECO:0000256" key="1">
    <source>
        <dbReference type="ARBA" id="ARBA00023015"/>
    </source>
</evidence>
<name>A0ABW5BID7_9PROT</name>
<dbReference type="Proteomes" id="UP001597294">
    <property type="component" value="Unassembled WGS sequence"/>
</dbReference>
<dbReference type="RefSeq" id="WP_380248374.1">
    <property type="nucleotide sequence ID" value="NZ_JBHUII010000001.1"/>
</dbReference>
<proteinExistence type="predicted"/>
<evidence type="ECO:0000256" key="2">
    <source>
        <dbReference type="ARBA" id="ARBA00023163"/>
    </source>
</evidence>
<gene>
    <name evidence="4" type="ORF">ACFSKO_03285</name>
</gene>
<protein>
    <submittedName>
        <fullName evidence="4">Helix-turn-helix transcriptional regulator</fullName>
    </submittedName>
</protein>
<dbReference type="InterPro" id="IPR026881">
    <property type="entry name" value="WYL_dom"/>
</dbReference>
<evidence type="ECO:0000313" key="4">
    <source>
        <dbReference type="EMBL" id="MFD2204614.1"/>
    </source>
</evidence>